<dbReference type="Proteomes" id="UP001551189">
    <property type="component" value="Unassembled WGS sequence"/>
</dbReference>
<evidence type="ECO:0000313" key="4">
    <source>
        <dbReference type="Proteomes" id="UP001551189"/>
    </source>
</evidence>
<protein>
    <submittedName>
        <fullName evidence="3">Uncharacterized protein</fullName>
    </submittedName>
</protein>
<dbReference type="RefSeq" id="WP_359689866.1">
    <property type="nucleotide sequence ID" value="NZ_JBEYXT010000003.1"/>
</dbReference>
<proteinExistence type="predicted"/>
<gene>
    <name evidence="3" type="ORF">ABZ931_01530</name>
</gene>
<evidence type="ECO:0000256" key="2">
    <source>
        <dbReference type="SAM" id="SignalP"/>
    </source>
</evidence>
<reference evidence="3 4" key="1">
    <citation type="submission" date="2024-06" db="EMBL/GenBank/DDBJ databases">
        <title>The Natural Products Discovery Center: Release of the First 8490 Sequenced Strains for Exploring Actinobacteria Biosynthetic Diversity.</title>
        <authorList>
            <person name="Kalkreuter E."/>
            <person name="Kautsar S.A."/>
            <person name="Yang D."/>
            <person name="Bader C.D."/>
            <person name="Teijaro C.N."/>
            <person name="Fluegel L."/>
            <person name="Davis C.M."/>
            <person name="Simpson J.R."/>
            <person name="Lauterbach L."/>
            <person name="Steele A.D."/>
            <person name="Gui C."/>
            <person name="Meng S."/>
            <person name="Li G."/>
            <person name="Viehrig K."/>
            <person name="Ye F."/>
            <person name="Su P."/>
            <person name="Kiefer A.F."/>
            <person name="Nichols A."/>
            <person name="Cepeda A.J."/>
            <person name="Yan W."/>
            <person name="Fan B."/>
            <person name="Jiang Y."/>
            <person name="Adhikari A."/>
            <person name="Zheng C.-J."/>
            <person name="Schuster L."/>
            <person name="Cowan T.M."/>
            <person name="Smanski M.J."/>
            <person name="Chevrette M.G."/>
            <person name="De Carvalho L.P.S."/>
            <person name="Shen B."/>
        </authorList>
    </citation>
    <scope>NUCLEOTIDE SEQUENCE [LARGE SCALE GENOMIC DNA]</scope>
    <source>
        <strain evidence="3 4">NPDC046851</strain>
    </source>
</reference>
<keyword evidence="4" id="KW-1185">Reference proteome</keyword>
<name>A0ABV3AT24_9ACTN</name>
<comment type="caution">
    <text evidence="3">The sequence shown here is derived from an EMBL/GenBank/DDBJ whole genome shotgun (WGS) entry which is preliminary data.</text>
</comment>
<feature type="signal peptide" evidence="2">
    <location>
        <begin position="1"/>
        <end position="17"/>
    </location>
</feature>
<sequence>MRALVTRGLLLPPLMCATLVGTPAGTAAALVDAGREARGPHAAGTAKAPEPDVDALLARFDALEAEFDALADQAEAKAEALAAQRESDAEALAAQKEAEADALVARKEAEADALLARLDAASDVLVTRIGTLDRMDRGNVLAPLLRELTTLAQVEGDRLEPAAAARHADAVKRAHATVQKRLRTLHTTTPVTLQHAPAAATLHRTAPVAPYHAPGLVTPYRAAAAADPVADLLATLQSAVDGLLKTLTSLDLGAVLGAVTGLLSPVLGVVTGLLQPVLGVVGGLLGGTPPALSAPLPAS</sequence>
<feature type="chain" id="PRO_5045217603" evidence="2">
    <location>
        <begin position="18"/>
        <end position="299"/>
    </location>
</feature>
<feature type="coiled-coil region" evidence="1">
    <location>
        <begin position="53"/>
        <end position="124"/>
    </location>
</feature>
<accession>A0ABV3AT24</accession>
<evidence type="ECO:0000256" key="1">
    <source>
        <dbReference type="SAM" id="Coils"/>
    </source>
</evidence>
<organism evidence="3 4">
    <name type="scientific">Streptomyces neyagawaensis</name>
    <dbReference type="NCBI Taxonomy" id="42238"/>
    <lineage>
        <taxon>Bacteria</taxon>
        <taxon>Bacillati</taxon>
        <taxon>Actinomycetota</taxon>
        <taxon>Actinomycetes</taxon>
        <taxon>Kitasatosporales</taxon>
        <taxon>Streptomycetaceae</taxon>
        <taxon>Streptomyces</taxon>
    </lineage>
</organism>
<keyword evidence="2" id="KW-0732">Signal</keyword>
<evidence type="ECO:0000313" key="3">
    <source>
        <dbReference type="EMBL" id="MEU6799696.1"/>
    </source>
</evidence>
<keyword evidence="1" id="KW-0175">Coiled coil</keyword>
<dbReference type="EMBL" id="JBEYXT010000003">
    <property type="protein sequence ID" value="MEU6799696.1"/>
    <property type="molecule type" value="Genomic_DNA"/>
</dbReference>